<dbReference type="Proteomes" id="UP000285405">
    <property type="component" value="Unassembled WGS sequence"/>
</dbReference>
<dbReference type="AlphaFoldDB" id="A0A420J3L2"/>
<evidence type="ECO:0000313" key="1">
    <source>
        <dbReference type="EMBL" id="RKF81361.1"/>
    </source>
</evidence>
<name>A0A420J3L2_9PEZI</name>
<proteinExistence type="predicted"/>
<protein>
    <submittedName>
        <fullName evidence="1">Uncharacterized protein</fullName>
    </submittedName>
</protein>
<dbReference type="EMBL" id="MCBR01002693">
    <property type="protein sequence ID" value="RKF81361.1"/>
    <property type="molecule type" value="Genomic_DNA"/>
</dbReference>
<reference evidence="1 2" key="1">
    <citation type="journal article" date="2018" name="BMC Genomics">
        <title>Comparative genome analyses reveal sequence features reflecting distinct modes of host-adaptation between dicot and monocot powdery mildew.</title>
        <authorList>
            <person name="Wu Y."/>
            <person name="Ma X."/>
            <person name="Pan Z."/>
            <person name="Kale S.D."/>
            <person name="Song Y."/>
            <person name="King H."/>
            <person name="Zhang Q."/>
            <person name="Presley C."/>
            <person name="Deng X."/>
            <person name="Wei C.I."/>
            <person name="Xiao S."/>
        </authorList>
    </citation>
    <scope>NUCLEOTIDE SEQUENCE [LARGE SCALE GENOMIC DNA]</scope>
    <source>
        <strain evidence="1">UCSC1</strain>
    </source>
</reference>
<organism evidence="1 2">
    <name type="scientific">Golovinomyces cichoracearum</name>
    <dbReference type="NCBI Taxonomy" id="62708"/>
    <lineage>
        <taxon>Eukaryota</taxon>
        <taxon>Fungi</taxon>
        <taxon>Dikarya</taxon>
        <taxon>Ascomycota</taxon>
        <taxon>Pezizomycotina</taxon>
        <taxon>Leotiomycetes</taxon>
        <taxon>Erysiphales</taxon>
        <taxon>Erysiphaceae</taxon>
        <taxon>Golovinomyces</taxon>
    </lineage>
</organism>
<accession>A0A420J3L2</accession>
<dbReference type="OrthoDB" id="4368291at2759"/>
<evidence type="ECO:0000313" key="2">
    <source>
        <dbReference type="Proteomes" id="UP000285405"/>
    </source>
</evidence>
<gene>
    <name evidence="1" type="ORF">GcC1_026024</name>
</gene>
<sequence>MPGNSDNLISPEKPIAADGSYNYKDTLGELDIRDSKELTKEKVNGYFMWFIRTRTQRGYRDEQLWYSFQEVFDGWTENIFQVASSLARKDLRTYLRANGVHVTIKTGACMHIELARAVQEEAQQLWTNESIQIQPNKYQVFNSRFNPLNLNITSSKNIQINSETMKRETSVFSTQKQQFP</sequence>
<comment type="caution">
    <text evidence="1">The sequence shown here is derived from an EMBL/GenBank/DDBJ whole genome shotgun (WGS) entry which is preliminary data.</text>
</comment>